<organism evidence="11 12">
    <name type="scientific">Thelohanellus kitauei</name>
    <name type="common">Myxosporean</name>
    <dbReference type="NCBI Taxonomy" id="669202"/>
    <lineage>
        <taxon>Eukaryota</taxon>
        <taxon>Metazoa</taxon>
        <taxon>Cnidaria</taxon>
        <taxon>Myxozoa</taxon>
        <taxon>Myxosporea</taxon>
        <taxon>Bivalvulida</taxon>
        <taxon>Platysporina</taxon>
        <taxon>Myxobolidae</taxon>
        <taxon>Thelohanellus</taxon>
    </lineage>
</organism>
<keyword evidence="4 9" id="KW-0812">Transmembrane</keyword>
<feature type="transmembrane region" description="Helical" evidence="9">
    <location>
        <begin position="43"/>
        <end position="62"/>
    </location>
</feature>
<evidence type="ECO:0000259" key="10">
    <source>
        <dbReference type="Pfam" id="PF14360"/>
    </source>
</evidence>
<keyword evidence="5" id="KW-0746">Sphingolipid metabolism</keyword>
<dbReference type="GO" id="GO:0046513">
    <property type="term" value="P:ceramide biosynthetic process"/>
    <property type="evidence" value="ECO:0007669"/>
    <property type="project" value="TreeGrafter"/>
</dbReference>
<dbReference type="GO" id="GO:0005886">
    <property type="term" value="C:plasma membrane"/>
    <property type="evidence" value="ECO:0007669"/>
    <property type="project" value="TreeGrafter"/>
</dbReference>
<keyword evidence="8 9" id="KW-0472">Membrane</keyword>
<dbReference type="InterPro" id="IPR045221">
    <property type="entry name" value="Sphingomyelin_synth-like"/>
</dbReference>
<evidence type="ECO:0000256" key="4">
    <source>
        <dbReference type="ARBA" id="ARBA00022692"/>
    </source>
</evidence>
<comment type="caution">
    <text evidence="11">The sequence shown here is derived from an EMBL/GenBank/DDBJ whole genome shotgun (WGS) entry which is preliminary data.</text>
</comment>
<keyword evidence="3" id="KW-0808">Transferase</keyword>
<dbReference type="GO" id="GO:0047493">
    <property type="term" value="F:ceramide cholinephosphotransferase activity"/>
    <property type="evidence" value="ECO:0007669"/>
    <property type="project" value="TreeGrafter"/>
</dbReference>
<gene>
    <name evidence="11" type="ORF">RF11_06892</name>
</gene>
<dbReference type="OrthoDB" id="422827at2759"/>
<dbReference type="GO" id="GO:0000139">
    <property type="term" value="C:Golgi membrane"/>
    <property type="evidence" value="ECO:0007669"/>
    <property type="project" value="TreeGrafter"/>
</dbReference>
<feature type="domain" description="Sphingomyelin synthase-like" evidence="10">
    <location>
        <begin position="13"/>
        <end position="85"/>
    </location>
</feature>
<dbReference type="InterPro" id="IPR025749">
    <property type="entry name" value="Sphingomyelin_synth-like_dom"/>
</dbReference>
<dbReference type="PANTHER" id="PTHR21290:SF25">
    <property type="entry name" value="SPHINGOMYELIN SYNTHASE-RELATED PROTEIN 1"/>
    <property type="match status" value="1"/>
</dbReference>
<feature type="transmembrane region" description="Helical" evidence="9">
    <location>
        <begin position="68"/>
        <end position="87"/>
    </location>
</feature>
<keyword evidence="6 9" id="KW-1133">Transmembrane helix</keyword>
<evidence type="ECO:0000256" key="6">
    <source>
        <dbReference type="ARBA" id="ARBA00022989"/>
    </source>
</evidence>
<evidence type="ECO:0000313" key="12">
    <source>
        <dbReference type="Proteomes" id="UP000031668"/>
    </source>
</evidence>
<keyword evidence="12" id="KW-1185">Reference proteome</keyword>
<evidence type="ECO:0000256" key="5">
    <source>
        <dbReference type="ARBA" id="ARBA00022919"/>
    </source>
</evidence>
<protein>
    <submittedName>
        <fullName evidence="11">Sphingomyelin synthase-related 1</fullName>
    </submittedName>
</protein>
<evidence type="ECO:0000256" key="2">
    <source>
        <dbReference type="ARBA" id="ARBA00005441"/>
    </source>
</evidence>
<evidence type="ECO:0000256" key="1">
    <source>
        <dbReference type="ARBA" id="ARBA00004141"/>
    </source>
</evidence>
<dbReference type="GO" id="GO:0033188">
    <property type="term" value="F:sphingomyelin synthase activity"/>
    <property type="evidence" value="ECO:0007669"/>
    <property type="project" value="TreeGrafter"/>
</dbReference>
<dbReference type="Pfam" id="PF14360">
    <property type="entry name" value="PAP2_C"/>
    <property type="match status" value="1"/>
</dbReference>
<evidence type="ECO:0000256" key="9">
    <source>
        <dbReference type="SAM" id="Phobius"/>
    </source>
</evidence>
<comment type="subcellular location">
    <subcellularLocation>
        <location evidence="1">Membrane</location>
        <topology evidence="1">Multi-pass membrane protein</topology>
    </subcellularLocation>
</comment>
<dbReference type="EMBL" id="JWZT01005303">
    <property type="protein sequence ID" value="KII61618.1"/>
    <property type="molecule type" value="Genomic_DNA"/>
</dbReference>
<dbReference type="AlphaFoldDB" id="A0A0C2I8V7"/>
<evidence type="ECO:0000256" key="8">
    <source>
        <dbReference type="ARBA" id="ARBA00023136"/>
    </source>
</evidence>
<accession>A0A0C2I8V7</accession>
<proteinExistence type="inferred from homology"/>
<comment type="similarity">
    <text evidence="2">Belongs to the sphingomyelin synthase family.</text>
</comment>
<keyword evidence="7" id="KW-0443">Lipid metabolism</keyword>
<reference evidence="11 12" key="1">
    <citation type="journal article" date="2014" name="Genome Biol. Evol.">
        <title>The genome of the myxosporean Thelohanellus kitauei shows adaptations to nutrient acquisition within its fish host.</title>
        <authorList>
            <person name="Yang Y."/>
            <person name="Xiong J."/>
            <person name="Zhou Z."/>
            <person name="Huo F."/>
            <person name="Miao W."/>
            <person name="Ran C."/>
            <person name="Liu Y."/>
            <person name="Zhang J."/>
            <person name="Feng J."/>
            <person name="Wang M."/>
            <person name="Wang M."/>
            <person name="Wang L."/>
            <person name="Yao B."/>
        </authorList>
    </citation>
    <scope>NUCLEOTIDE SEQUENCE [LARGE SCALE GENOMIC DNA]</scope>
    <source>
        <strain evidence="11">Wuqing</strain>
    </source>
</reference>
<dbReference type="PANTHER" id="PTHR21290">
    <property type="entry name" value="SPHINGOMYELIN SYNTHETASE"/>
    <property type="match status" value="1"/>
</dbReference>
<evidence type="ECO:0000256" key="3">
    <source>
        <dbReference type="ARBA" id="ARBA00022679"/>
    </source>
</evidence>
<name>A0A0C2I8V7_THEKT</name>
<evidence type="ECO:0000313" key="11">
    <source>
        <dbReference type="EMBL" id="KII61618.1"/>
    </source>
</evidence>
<dbReference type="GO" id="GO:0005789">
    <property type="term" value="C:endoplasmic reticulum membrane"/>
    <property type="evidence" value="ECO:0007669"/>
    <property type="project" value="TreeGrafter"/>
</dbReference>
<dbReference type="Proteomes" id="UP000031668">
    <property type="component" value="Unassembled WGS sequence"/>
</dbReference>
<dbReference type="OMA" id="CALYVSV"/>
<sequence length="140" mass="16083">MGYAGMSLNGIKTCGDYMFSGHTVCHSLLTLFVTEYTNKKCTVLHFFSRMIAVLGMILILAAHEHYTLDVICALYVSVKTFSSYHVLTTAKRVDRDMTKSWNPIFYFMEKPIETAKVENVFESPISAIKRWQKNIKLRLD</sequence>
<evidence type="ECO:0000256" key="7">
    <source>
        <dbReference type="ARBA" id="ARBA00023098"/>
    </source>
</evidence>